<evidence type="ECO:0000313" key="2">
    <source>
        <dbReference type="Proteomes" id="UP001234202"/>
    </source>
</evidence>
<dbReference type="EMBL" id="JASBWV010000025">
    <property type="protein sequence ID" value="KAJ9119373.1"/>
    <property type="molecule type" value="Genomic_DNA"/>
</dbReference>
<dbReference type="Proteomes" id="UP001234202">
    <property type="component" value="Unassembled WGS sequence"/>
</dbReference>
<organism evidence="1 2">
    <name type="scientific">Naganishia onofrii</name>
    <dbReference type="NCBI Taxonomy" id="1851511"/>
    <lineage>
        <taxon>Eukaryota</taxon>
        <taxon>Fungi</taxon>
        <taxon>Dikarya</taxon>
        <taxon>Basidiomycota</taxon>
        <taxon>Agaricomycotina</taxon>
        <taxon>Tremellomycetes</taxon>
        <taxon>Filobasidiales</taxon>
        <taxon>Filobasidiaceae</taxon>
        <taxon>Naganishia</taxon>
    </lineage>
</organism>
<reference evidence="1" key="1">
    <citation type="submission" date="2023-04" db="EMBL/GenBank/DDBJ databases">
        <title>Draft Genome sequencing of Naganishia species isolated from polar environments using Oxford Nanopore Technology.</title>
        <authorList>
            <person name="Leo P."/>
            <person name="Venkateswaran K."/>
        </authorList>
    </citation>
    <scope>NUCLEOTIDE SEQUENCE</scope>
    <source>
        <strain evidence="1">DBVPG 5303</strain>
    </source>
</reference>
<gene>
    <name evidence="1" type="ORF">QFC24_005844</name>
</gene>
<sequence length="602" mass="67611">MVSKIDNRNRHVTRDCHPRAWVRAEDLKPGREVRAEARLKVVGEGCEGAISKWQVGLRKKERAIFKFHAANTTLPERPVMKPEVDNDDDAQNDDFVPGDIFSSHRMRSSKRFEQYRREMEEYEAQVSAKSLWISRSAVRDVFDTVFDLPLSGTEEDTYHDDSASTYLRPFRVNIPSTNISSVEELFEYYFLLTYKDGTVVDVPAGVTAFVPASTAEQYERANSLPSVARPVHLSVPRDEGLVSDFKVSVELPHDGVLAAGTTHTLNVTIEQLGNSTEVPAQVSVRVRPCKRDTWAATYAFDEQHKAQATTCDDGIALPTGMMHIRFSSYQSGGSGEESVLMTKPREYDDGASPRKAGPQMRRMRDFYQDHGSVKVDAGFQRIKTMQVNLTIPEDIAFNYNQTLQSVENRLYVRIQTEFTCEKSTQPALFVGARAELLDDELWSPWSNFRSSPSPRDIARKQRTITGNTTLEILPPVSSVWNASSLLIDYKDPAAKAIVLSTIDAPSLQDDDYPHVDTLIVESEQDRQLSKFDIHQRLPVCKDYKKNYGHCQPGLAEGLSGEVWARYQWRKEQGAGTEEGEGASDSSSPAQYGPSVTQVVLHS</sequence>
<name>A0ACC2X6W8_9TREE</name>
<comment type="caution">
    <text evidence="1">The sequence shown here is derived from an EMBL/GenBank/DDBJ whole genome shotgun (WGS) entry which is preliminary data.</text>
</comment>
<proteinExistence type="predicted"/>
<protein>
    <submittedName>
        <fullName evidence="1">Uncharacterized protein</fullName>
    </submittedName>
</protein>
<accession>A0ACC2X6W8</accession>
<evidence type="ECO:0000313" key="1">
    <source>
        <dbReference type="EMBL" id="KAJ9119373.1"/>
    </source>
</evidence>
<keyword evidence="2" id="KW-1185">Reference proteome</keyword>